<evidence type="ECO:0000256" key="1">
    <source>
        <dbReference type="ARBA" id="ARBA00022603"/>
    </source>
</evidence>
<dbReference type="GO" id="GO:0008757">
    <property type="term" value="F:S-adenosylmethionine-dependent methyltransferase activity"/>
    <property type="evidence" value="ECO:0007669"/>
    <property type="project" value="InterPro"/>
</dbReference>
<dbReference type="InterPro" id="IPR013216">
    <property type="entry name" value="Methyltransf_11"/>
</dbReference>
<feature type="domain" description="Methyltransferase type 11" evidence="3">
    <location>
        <begin position="50"/>
        <end position="144"/>
    </location>
</feature>
<dbReference type="GO" id="GO:0032259">
    <property type="term" value="P:methylation"/>
    <property type="evidence" value="ECO:0007669"/>
    <property type="project" value="UniProtKB-KW"/>
</dbReference>
<protein>
    <recommendedName>
        <fullName evidence="3">Methyltransferase type 11 domain-containing protein</fullName>
    </recommendedName>
</protein>
<comment type="caution">
    <text evidence="4">The sequence shown here is derived from an EMBL/GenBank/DDBJ whole genome shotgun (WGS) entry which is preliminary data.</text>
</comment>
<dbReference type="GO" id="GO:0008175">
    <property type="term" value="F:tRNA methyltransferase activity"/>
    <property type="evidence" value="ECO:0007669"/>
    <property type="project" value="UniProtKB-ARBA"/>
</dbReference>
<proteinExistence type="predicted"/>
<evidence type="ECO:0000313" key="4">
    <source>
        <dbReference type="EMBL" id="OHA68311.1"/>
    </source>
</evidence>
<dbReference type="InterPro" id="IPR051422">
    <property type="entry name" value="AlkB_tRNA_MeTrf/Diox"/>
</dbReference>
<dbReference type="InterPro" id="IPR029063">
    <property type="entry name" value="SAM-dependent_MTases_sf"/>
</dbReference>
<dbReference type="GO" id="GO:0006400">
    <property type="term" value="P:tRNA modification"/>
    <property type="evidence" value="ECO:0007669"/>
    <property type="project" value="UniProtKB-ARBA"/>
</dbReference>
<gene>
    <name evidence="4" type="ORF">A3D59_04085</name>
</gene>
<accession>A0A1G2R878</accession>
<reference evidence="4 5" key="1">
    <citation type="journal article" date="2016" name="Nat. Commun.">
        <title>Thousands of microbial genomes shed light on interconnected biogeochemical processes in an aquifer system.</title>
        <authorList>
            <person name="Anantharaman K."/>
            <person name="Brown C.T."/>
            <person name="Hug L.A."/>
            <person name="Sharon I."/>
            <person name="Castelle C.J."/>
            <person name="Probst A.J."/>
            <person name="Thomas B.C."/>
            <person name="Singh A."/>
            <person name="Wilkins M.J."/>
            <person name="Karaoz U."/>
            <person name="Brodie E.L."/>
            <person name="Williams K.H."/>
            <person name="Hubbard S.S."/>
            <person name="Banfield J.F."/>
        </authorList>
    </citation>
    <scope>NUCLEOTIDE SEQUENCE [LARGE SCALE GENOMIC DNA]</scope>
</reference>
<sequence>MKKEYAEYILAKTKQDYNLIGEEFSRTRRAPWEEIKFLADDYLSVGDKVLDIGCGNGRLLEFLLKITADYTGIDNSEKLIEVARKKYPAAKFQTADGLKLPFPDNYFDIIYSIAVLHHIPSKELRLRFCEEAKRVLRHGGLMILTVWKFHQLNDFARLLKYAALKLIGCSQLDFGDIWEPWGRKTERYYHWFSQNELKNLVSGAGLKIRRIGGVKNKRGNRQNYFLVAEKS</sequence>
<dbReference type="Proteomes" id="UP000179258">
    <property type="component" value="Unassembled WGS sequence"/>
</dbReference>
<dbReference type="PANTHER" id="PTHR13069:SF21">
    <property type="entry name" value="ALKYLATED DNA REPAIR PROTEIN ALKB HOMOLOG 8"/>
    <property type="match status" value="1"/>
</dbReference>
<keyword evidence="1" id="KW-0489">Methyltransferase</keyword>
<dbReference type="Gene3D" id="3.40.50.150">
    <property type="entry name" value="Vaccinia Virus protein VP39"/>
    <property type="match status" value="1"/>
</dbReference>
<name>A0A1G2R878_9BACT</name>
<dbReference type="EMBL" id="MHTX01000019">
    <property type="protein sequence ID" value="OHA68311.1"/>
    <property type="molecule type" value="Genomic_DNA"/>
</dbReference>
<dbReference type="AlphaFoldDB" id="A0A1G2R878"/>
<dbReference type="SUPFAM" id="SSF53335">
    <property type="entry name" value="S-adenosyl-L-methionine-dependent methyltransferases"/>
    <property type="match status" value="1"/>
</dbReference>
<evidence type="ECO:0000259" key="3">
    <source>
        <dbReference type="Pfam" id="PF08241"/>
    </source>
</evidence>
<dbReference type="Pfam" id="PF08241">
    <property type="entry name" value="Methyltransf_11"/>
    <property type="match status" value="1"/>
</dbReference>
<evidence type="ECO:0000313" key="5">
    <source>
        <dbReference type="Proteomes" id="UP000179258"/>
    </source>
</evidence>
<evidence type="ECO:0000256" key="2">
    <source>
        <dbReference type="ARBA" id="ARBA00022679"/>
    </source>
</evidence>
<keyword evidence="2" id="KW-0808">Transferase</keyword>
<dbReference type="PANTHER" id="PTHR13069">
    <property type="entry name" value="ALKYLATED DNA REPAIR PROTEIN ALKB HOMOLOG 8"/>
    <property type="match status" value="1"/>
</dbReference>
<organism evidence="4 5">
    <name type="scientific">Candidatus Wildermuthbacteria bacterium RIFCSPHIGHO2_02_FULL_47_17</name>
    <dbReference type="NCBI Taxonomy" id="1802452"/>
    <lineage>
        <taxon>Bacteria</taxon>
        <taxon>Candidatus Wildermuthiibacteriota</taxon>
    </lineage>
</organism>
<dbReference type="CDD" id="cd02440">
    <property type="entry name" value="AdoMet_MTases"/>
    <property type="match status" value="1"/>
</dbReference>